<evidence type="ECO:0000256" key="1">
    <source>
        <dbReference type="SAM" id="MobiDB-lite"/>
    </source>
</evidence>
<dbReference type="AlphaFoldDB" id="A0AAV3ZM77"/>
<keyword evidence="3" id="KW-1185">Reference proteome</keyword>
<name>A0AAV3ZM77_9GAST</name>
<reference evidence="2 3" key="1">
    <citation type="journal article" date="2021" name="Elife">
        <title>Chloroplast acquisition without the gene transfer in kleptoplastic sea slugs, Plakobranchus ocellatus.</title>
        <authorList>
            <person name="Maeda T."/>
            <person name="Takahashi S."/>
            <person name="Yoshida T."/>
            <person name="Shimamura S."/>
            <person name="Takaki Y."/>
            <person name="Nagai Y."/>
            <person name="Toyoda A."/>
            <person name="Suzuki Y."/>
            <person name="Arimoto A."/>
            <person name="Ishii H."/>
            <person name="Satoh N."/>
            <person name="Nishiyama T."/>
            <person name="Hasebe M."/>
            <person name="Maruyama T."/>
            <person name="Minagawa J."/>
            <person name="Obokata J."/>
            <person name="Shigenobu S."/>
        </authorList>
    </citation>
    <scope>NUCLEOTIDE SEQUENCE [LARGE SCALE GENOMIC DNA]</scope>
</reference>
<dbReference type="EMBL" id="BLXT01002595">
    <property type="protein sequence ID" value="GFN95942.1"/>
    <property type="molecule type" value="Genomic_DNA"/>
</dbReference>
<protein>
    <submittedName>
        <fullName evidence="2">Uncharacterized protein</fullName>
    </submittedName>
</protein>
<organism evidence="2 3">
    <name type="scientific">Plakobranchus ocellatus</name>
    <dbReference type="NCBI Taxonomy" id="259542"/>
    <lineage>
        <taxon>Eukaryota</taxon>
        <taxon>Metazoa</taxon>
        <taxon>Spiralia</taxon>
        <taxon>Lophotrochozoa</taxon>
        <taxon>Mollusca</taxon>
        <taxon>Gastropoda</taxon>
        <taxon>Heterobranchia</taxon>
        <taxon>Euthyneura</taxon>
        <taxon>Panpulmonata</taxon>
        <taxon>Sacoglossa</taxon>
        <taxon>Placobranchoidea</taxon>
        <taxon>Plakobranchidae</taxon>
        <taxon>Plakobranchus</taxon>
    </lineage>
</organism>
<proteinExistence type="predicted"/>
<feature type="region of interest" description="Disordered" evidence="1">
    <location>
        <begin position="1"/>
        <end position="152"/>
    </location>
</feature>
<feature type="compositionally biased region" description="Basic and acidic residues" evidence="1">
    <location>
        <begin position="104"/>
        <end position="121"/>
    </location>
</feature>
<gene>
    <name evidence="2" type="ORF">PoB_002244800</name>
</gene>
<dbReference type="Proteomes" id="UP000735302">
    <property type="component" value="Unassembled WGS sequence"/>
</dbReference>
<sequence>MENIDKMGEESNKYFNKKRSSQGAFTPFKTASPIASSRASEEVTPKSSLYGRHSARSKSGTPSSTPRNRLGQGQGVSPRSAAVMSARKSLLGKLTSVAQQHARKIIDRSARQREGRAERMARRLLKRKMEDEEEEDENNSEDEDEKDNKEAR</sequence>
<evidence type="ECO:0000313" key="2">
    <source>
        <dbReference type="EMBL" id="GFN95942.1"/>
    </source>
</evidence>
<comment type="caution">
    <text evidence="2">The sequence shown here is derived from an EMBL/GenBank/DDBJ whole genome shotgun (WGS) entry which is preliminary data.</text>
</comment>
<evidence type="ECO:0000313" key="3">
    <source>
        <dbReference type="Proteomes" id="UP000735302"/>
    </source>
</evidence>
<feature type="compositionally biased region" description="Acidic residues" evidence="1">
    <location>
        <begin position="131"/>
        <end position="145"/>
    </location>
</feature>
<accession>A0AAV3ZM77</accession>
<feature type="compositionally biased region" description="Polar residues" evidence="1">
    <location>
        <begin position="57"/>
        <end position="67"/>
    </location>
</feature>
<feature type="compositionally biased region" description="Basic and acidic residues" evidence="1">
    <location>
        <begin position="1"/>
        <end position="12"/>
    </location>
</feature>